<dbReference type="Proteomes" id="UP001465976">
    <property type="component" value="Unassembled WGS sequence"/>
</dbReference>
<feature type="region of interest" description="Disordered" evidence="4">
    <location>
        <begin position="1601"/>
        <end position="1630"/>
    </location>
</feature>
<feature type="compositionally biased region" description="Low complexity" evidence="4">
    <location>
        <begin position="514"/>
        <end position="528"/>
    </location>
</feature>
<protein>
    <recommendedName>
        <fullName evidence="5">Ubiquitin-like protease family profile domain-containing protein</fullName>
    </recommendedName>
</protein>
<dbReference type="PROSITE" id="PS50600">
    <property type="entry name" value="ULP_PROTEASE"/>
    <property type="match status" value="1"/>
</dbReference>
<evidence type="ECO:0000256" key="1">
    <source>
        <dbReference type="ARBA" id="ARBA00005234"/>
    </source>
</evidence>
<dbReference type="EMBL" id="JBAHYK010002847">
    <property type="protein sequence ID" value="KAL0564330.1"/>
    <property type="molecule type" value="Genomic_DNA"/>
</dbReference>
<feature type="compositionally biased region" description="Low complexity" evidence="4">
    <location>
        <begin position="1617"/>
        <end position="1626"/>
    </location>
</feature>
<comment type="caution">
    <text evidence="6">The sequence shown here is derived from an EMBL/GenBank/DDBJ whole genome shotgun (WGS) entry which is preliminary data.</text>
</comment>
<evidence type="ECO:0000256" key="2">
    <source>
        <dbReference type="ARBA" id="ARBA00022670"/>
    </source>
</evidence>
<feature type="domain" description="Ubiquitin-like protease family profile" evidence="5">
    <location>
        <begin position="203"/>
        <end position="376"/>
    </location>
</feature>
<dbReference type="SUPFAM" id="SSF54001">
    <property type="entry name" value="Cysteine proteinases"/>
    <property type="match status" value="1"/>
</dbReference>
<gene>
    <name evidence="6" type="ORF">V5O48_017717</name>
</gene>
<feature type="region of interest" description="Disordered" evidence="4">
    <location>
        <begin position="508"/>
        <end position="528"/>
    </location>
</feature>
<name>A0ABR3ENB2_9AGAR</name>
<feature type="compositionally biased region" description="Polar residues" evidence="4">
    <location>
        <begin position="1662"/>
        <end position="1676"/>
    </location>
</feature>
<feature type="compositionally biased region" description="Basic residues" evidence="4">
    <location>
        <begin position="601"/>
        <end position="619"/>
    </location>
</feature>
<feature type="compositionally biased region" description="Basic and acidic residues" evidence="4">
    <location>
        <begin position="1601"/>
        <end position="1610"/>
    </location>
</feature>
<feature type="region of interest" description="Disordered" evidence="4">
    <location>
        <begin position="447"/>
        <end position="479"/>
    </location>
</feature>
<accession>A0ABR3ENB2</accession>
<dbReference type="Pfam" id="PF02902">
    <property type="entry name" value="Peptidase_C48"/>
    <property type="match status" value="1"/>
</dbReference>
<dbReference type="InterPro" id="IPR038765">
    <property type="entry name" value="Papain-like_cys_pep_sf"/>
</dbReference>
<feature type="region of interest" description="Disordered" evidence="4">
    <location>
        <begin position="546"/>
        <end position="623"/>
    </location>
</feature>
<proteinExistence type="inferred from homology"/>
<feature type="compositionally biased region" description="Low complexity" evidence="4">
    <location>
        <begin position="451"/>
        <end position="473"/>
    </location>
</feature>
<dbReference type="InterPro" id="IPR003653">
    <property type="entry name" value="Peptidase_C48_C"/>
</dbReference>
<evidence type="ECO:0000313" key="6">
    <source>
        <dbReference type="EMBL" id="KAL0564330.1"/>
    </source>
</evidence>
<dbReference type="Gene3D" id="3.40.395.10">
    <property type="entry name" value="Adenoviral Proteinase, Chain A"/>
    <property type="match status" value="1"/>
</dbReference>
<keyword evidence="7" id="KW-1185">Reference proteome</keyword>
<evidence type="ECO:0000259" key="5">
    <source>
        <dbReference type="PROSITE" id="PS50600"/>
    </source>
</evidence>
<comment type="similarity">
    <text evidence="1">Belongs to the peptidase C48 family.</text>
</comment>
<evidence type="ECO:0000313" key="7">
    <source>
        <dbReference type="Proteomes" id="UP001465976"/>
    </source>
</evidence>
<evidence type="ECO:0000256" key="3">
    <source>
        <dbReference type="ARBA" id="ARBA00022801"/>
    </source>
</evidence>
<feature type="compositionally biased region" description="Low complexity" evidence="4">
    <location>
        <begin position="583"/>
        <end position="597"/>
    </location>
</feature>
<evidence type="ECO:0000256" key="4">
    <source>
        <dbReference type="SAM" id="MobiDB-lite"/>
    </source>
</evidence>
<organism evidence="6 7">
    <name type="scientific">Marasmius crinis-equi</name>
    <dbReference type="NCBI Taxonomy" id="585013"/>
    <lineage>
        <taxon>Eukaryota</taxon>
        <taxon>Fungi</taxon>
        <taxon>Dikarya</taxon>
        <taxon>Basidiomycota</taxon>
        <taxon>Agaricomycotina</taxon>
        <taxon>Agaricomycetes</taxon>
        <taxon>Agaricomycetidae</taxon>
        <taxon>Agaricales</taxon>
        <taxon>Marasmiineae</taxon>
        <taxon>Marasmiaceae</taxon>
        <taxon>Marasmius</taxon>
    </lineage>
</organism>
<sequence>MSGDAWLAALQDVDSVVYKPEDWAGKKWPDDPPPDLFYARENLLIIPSNTFSPAFPIDSNLSPRHFVNSVLPTRSSDLISGNADFWFSRDEPTTDVARLLTRSVPPDFIVNSLLKSLGQRMIDGFKSVVDPRFCDGQERFPIYVLQFWVEVRENVAYQDHWRDAISFVEKRRALTQDEGTKKALEEAWKMLDRIGWKERIPEYRLNTMSLMGFLGSGWLSDEQIDMMIGHIALRLKREASKMGKRVAIASLAFSNKIMNPSIQKSYDKPIEELDRVMRHFELVIKEDDIEVLYMPAHINNNHWIAVEVDFVRGQVSFGDSLTDKTTPTSRHLFQKINLWLRKRFNRCFVKGAQLPCGRQSDTFSCGVCFANTVVHNVFGDPLFDPVHALRYRIEWFLALCRDCPSVRHIENNQDISVDDHVRDLEASQTHPIRRLCLADLLNPAASVPDGDSSPVEVDLVSSDSESESQFPPSTAGTDLESAFSIHDDASTPDIHGDLAGDEDMESLFAPSEGSETSATSLPSSTSSKVVSVAKSIGNRLRKACSPNTLEKRISKSPSPLRDAFSTLRKGAAKGKRERSAVIETESSDGSSDTESAEPTTTKRRLGSSRSATHSRKVRAAQKAGTFQIDQKRLANWKAELKQMDSNIQFKDDGVSYQHSACMRWRKAKQAYDLTRVRAHIDSCKIKPAKPVKGVVGSKRVTDFFTRKAGSGDSPQASAGGVKVAKDLKNEQSRPIKAKEAPRMTVCPGLTADYDAAIESYLRRTGVSGGGGESITKIAKARFKKAFRSLNKKHQADVLAAQERSHTWQNKHDLDPPRVYARSCTREVLDLSPHDPLPCVECLNVYKGRLFKNAIRRQTPKDNHYVHVNKRFRPKALGEIYARARGVKELLEEKAEKSPFIRYALGVLKGTYKNDVFEGLAQAMVTKYDKEARGVGLRNFKYTPAYDEFLHILRIHSPAAYRAFGQSLPARTPRSYRQKEAREPRFPMEICDRTYELATSHMQSLNYTGPVGLSCDDTKLFGALRLYWDSEKETHYLIGAVGGPIEVADPDAVREVINDAKHVKASKVPGAIPVVLHAMPIGTGFDAPKLEVYSRTLIRGLISRGVKVISYACDGTEVERSVQKLLIKHSDSQIKYKIPSPKAGGRDIDVIIPVFDGQPVAMVQDSKHALKTFRNNLFSGARLLVLANHTAYHAQVHKVASEKNSPIYVKDADDPDKQDDNAAVRLPSAATLQYLSENHPEWPGLMVYLFVFGELIDAYQNRHLDHCERLLMTLRARYFLDLWGGSLDVAGTNKTLHFLSRECLDITRIVIEGYIGLLIIHRDYLPEQVPFLPWLHSSEACEHTFGICRQIVKDFCYADFLYMMPKLCVSLRQAVLKARVNNAQDTQSGYNHTYFDCTDLKISALAAFPTQKQFKEISQAAFNEADSLFVVLGVDPGVIRRLQALRDQGIPRIGSINTWFSSVEDDGDSDSDDDMDEDSICEAQELQDLMDRAEQDDVQSASTRVQEDKLSSLSYAAASLFVDDHVAVQAFADIDEDDTALDEECLDIAMYQKKVSEIMTSNPAASLPPITISPSIFGKQGVALSNPVSFDYSALISLREKHQTRQAEKGVRGYGKQNNSSKNTNNNEPGTRAKLIKAMSDVLKDIGEHGLTTGAGRSARTKAMNSNNDSTPSSGNSANAAAAAATAARAAAKKRRDVFTAALGSGHLLNVILDARVSAINPLKAGDWVLMEANPGGQRKIYLAQVETLYAKTGGKNGRHATVLESKSNIAAFSNIAARLFEFSDIHGLFTSIPEATALLQTRSFAILPQIHVLTVVKAPTIVTTDQAPETAMLTSADFALYNELQASSDEIFSAIDSFKSRKRT</sequence>
<feature type="region of interest" description="Disordered" evidence="4">
    <location>
        <begin position="1648"/>
        <end position="1677"/>
    </location>
</feature>
<keyword evidence="3" id="KW-0378">Hydrolase</keyword>
<keyword evidence="2" id="KW-0645">Protease</keyword>
<reference evidence="6 7" key="1">
    <citation type="submission" date="2024-02" db="EMBL/GenBank/DDBJ databases">
        <title>A draft genome for the cacao thread blight pathogen Marasmius crinis-equi.</title>
        <authorList>
            <person name="Cohen S.P."/>
            <person name="Baruah I.K."/>
            <person name="Amoako-Attah I."/>
            <person name="Bukari Y."/>
            <person name="Meinhardt L.W."/>
            <person name="Bailey B.A."/>
        </authorList>
    </citation>
    <scope>NUCLEOTIDE SEQUENCE [LARGE SCALE GENOMIC DNA]</scope>
    <source>
        <strain evidence="6 7">GH-76</strain>
    </source>
</reference>